<feature type="region of interest" description="Disordered" evidence="1">
    <location>
        <begin position="1"/>
        <end position="79"/>
    </location>
</feature>
<evidence type="ECO:0000313" key="2">
    <source>
        <dbReference type="EMBL" id="CAP97138.1"/>
    </source>
</evidence>
<proteinExistence type="predicted"/>
<dbReference type="AlphaFoldDB" id="B6HNF0"/>
<gene>
    <name evidence="2" type="ORF">Pc21g22410</name>
    <name evidence="2" type="ORF">PCH_Pc21g22410</name>
</gene>
<dbReference type="HOGENOM" id="CLU_1175768_0_0_1"/>
<accession>B6HNF0</accession>
<sequence length="236" mass="26337">MQIRERRPSHVGIVTKPTVDPVRHEKAAHERQYSPRIIPDEGRIVSPTPEDTLRHPYGPHADPRGPSEDESGNRTASPVIERPVPICRRHTCLSADERISQALAILGFTTLHSEALSANHLTVQHPEPLPETELTQRETVSGSDRNYKREGSTLFCKYETPNSAGSELDFAVPTAPFQSPTTRQPRHCNSSSQHDVSLPLGVMFDPLWNPTMARKAATAAYEIDLHRESLRDHGLL</sequence>
<keyword evidence="3" id="KW-1185">Reference proteome</keyword>
<name>B6HNF0_PENRW</name>
<evidence type="ECO:0000313" key="3">
    <source>
        <dbReference type="Proteomes" id="UP000000724"/>
    </source>
</evidence>
<dbReference type="EMBL" id="AM920436">
    <property type="protein sequence ID" value="CAP97138.1"/>
    <property type="molecule type" value="Genomic_DNA"/>
</dbReference>
<feature type="compositionally biased region" description="Basic and acidic residues" evidence="1">
    <location>
        <begin position="21"/>
        <end position="43"/>
    </location>
</feature>
<organism evidence="2 3">
    <name type="scientific">Penicillium rubens (strain ATCC 28089 / DSM 1075 / NRRL 1951 / Wisconsin 54-1255)</name>
    <name type="common">Penicillium chrysogenum</name>
    <dbReference type="NCBI Taxonomy" id="500485"/>
    <lineage>
        <taxon>Eukaryota</taxon>
        <taxon>Fungi</taxon>
        <taxon>Dikarya</taxon>
        <taxon>Ascomycota</taxon>
        <taxon>Pezizomycotina</taxon>
        <taxon>Eurotiomycetes</taxon>
        <taxon>Eurotiomycetidae</taxon>
        <taxon>Eurotiales</taxon>
        <taxon>Aspergillaceae</taxon>
        <taxon>Penicillium</taxon>
        <taxon>Penicillium chrysogenum species complex</taxon>
    </lineage>
</organism>
<reference evidence="2 3" key="1">
    <citation type="journal article" date="2008" name="Nat. Biotechnol.">
        <title>Genome sequencing and analysis of the filamentous fungus Penicillium chrysogenum.</title>
        <authorList>
            <person name="van den Berg M.A."/>
            <person name="Albang R."/>
            <person name="Albermann K."/>
            <person name="Badger J.H."/>
            <person name="Daran J.-M."/>
            <person name="Driessen A.J.M."/>
            <person name="Garcia-Estrada C."/>
            <person name="Fedorova N.D."/>
            <person name="Harris D.M."/>
            <person name="Heijne W.H.M."/>
            <person name="Joardar V.S."/>
            <person name="Kiel J.A.K.W."/>
            <person name="Kovalchuk A."/>
            <person name="Martin J.F."/>
            <person name="Nierman W.C."/>
            <person name="Nijland J.G."/>
            <person name="Pronk J.T."/>
            <person name="Roubos J.A."/>
            <person name="van der Klei I.J."/>
            <person name="van Peij N.N.M.E."/>
            <person name="Veenhuis M."/>
            <person name="von Doehren H."/>
            <person name="Wagner C."/>
            <person name="Wortman J.R."/>
            <person name="Bovenberg R.A.L."/>
        </authorList>
    </citation>
    <scope>NUCLEOTIDE SEQUENCE [LARGE SCALE GENOMIC DNA]</scope>
    <source>
        <strain evidence="3">ATCC 28089 / DSM 1075 / NRRL 1951 / Wisconsin 54-1255</strain>
    </source>
</reference>
<feature type="region of interest" description="Disordered" evidence="1">
    <location>
        <begin position="123"/>
        <end position="146"/>
    </location>
</feature>
<dbReference type="OrthoDB" id="4357246at2759"/>
<dbReference type="VEuPathDB" id="FungiDB:PCH_Pc21g22410"/>
<dbReference type="Proteomes" id="UP000000724">
    <property type="component" value="Contig Pc00c21"/>
</dbReference>
<protein>
    <submittedName>
        <fullName evidence="2">Uncharacterized protein</fullName>
    </submittedName>
</protein>
<evidence type="ECO:0000256" key="1">
    <source>
        <dbReference type="SAM" id="MobiDB-lite"/>
    </source>
</evidence>